<feature type="compositionally biased region" description="Basic and acidic residues" evidence="2">
    <location>
        <begin position="655"/>
        <end position="667"/>
    </location>
</feature>
<feature type="compositionally biased region" description="Low complexity" evidence="2">
    <location>
        <begin position="736"/>
        <end position="760"/>
    </location>
</feature>
<evidence type="ECO:0000256" key="2">
    <source>
        <dbReference type="SAM" id="MobiDB-lite"/>
    </source>
</evidence>
<organism evidence="3 4">
    <name type="scientific">Ceratodon purpureus</name>
    <name type="common">Fire moss</name>
    <name type="synonym">Dicranum purpureum</name>
    <dbReference type="NCBI Taxonomy" id="3225"/>
    <lineage>
        <taxon>Eukaryota</taxon>
        <taxon>Viridiplantae</taxon>
        <taxon>Streptophyta</taxon>
        <taxon>Embryophyta</taxon>
        <taxon>Bryophyta</taxon>
        <taxon>Bryophytina</taxon>
        <taxon>Bryopsida</taxon>
        <taxon>Dicranidae</taxon>
        <taxon>Pseudoditrichales</taxon>
        <taxon>Ditrichaceae</taxon>
        <taxon>Ceratodon</taxon>
    </lineage>
</organism>
<dbReference type="EMBL" id="CM026423">
    <property type="protein sequence ID" value="KAG0582620.1"/>
    <property type="molecule type" value="Genomic_DNA"/>
</dbReference>
<sequence>MVGRCKPASQKNQHVRSHVVMWHEVNESNEVTFEDGIKEHRKDAGRSREEIERLTVNEDLGDLERACLFLTANAHPLQQSCAIGKLHTNLKEYGAKAHETIFPIFTASLDGYSEFCQIQAAEALTSMLQDESLSKEAPDWFFPTAFHMIKSHRSPDVMHSWLGTMRALVPLIPQQMLKEDLLQLALAKAQGEETSQAHSVSCNIFGAIAPLLDGKLIMQTYLHKAMALCQDTDTEVRTCMCEQLDPISRSVGLNTFMIFVFPELNELLKDEEPVVQAAAIESLVRLLDFLPPDIRQTQVLPSLRSLCDEGSAAMHVTLARLLGDIIVKMVPDLLDDDAMLLLDAYKGLAQQSNEEVRQLCAYNFPAVLKTIGARKYSTLLHGTYIQYVQDASPIVRCTAAACFHEVAKILGHFSVSNAQSKAATYTAMIPALVQADKSVSSTNQWRMQRCLLQAFPLLPEYFTSDQIYDNFVPICFRYMSDGVLPVKISAVLALAVFLRNNCKTQQRYEMSQRVVKEFGQGQSYWSRLLYIDFCESMLRVASSRMFKDNFLDSAINALQDPVPSIRMRACQTLNSLRTVIRLPDDVALLERINHLATQRLNDSNREVVAAARLASDNQKRVFILDRDSSYDHPSAQDEYEKMDKHREDEEWNMLSKEEQEEKRRMDDSLQRLKIESLRKSSADITSGRSSIGATSTSDSSSSNPSKKGSTSKGSVNGALKGIPRSGSIVRTKSQLLSSIPPGSAAGGAALPSSGSNSLSAKRGSLPIGQKLSPSSPGPTRKPPSVPSSAPSPIADGAPSKDQVPRRNSTKR</sequence>
<gene>
    <name evidence="3" type="ORF">KC19_3G073400</name>
</gene>
<evidence type="ECO:0000256" key="1">
    <source>
        <dbReference type="PROSITE-ProRule" id="PRU00103"/>
    </source>
</evidence>
<dbReference type="SUPFAM" id="SSF48371">
    <property type="entry name" value="ARM repeat"/>
    <property type="match status" value="1"/>
</dbReference>
<evidence type="ECO:0000313" key="4">
    <source>
        <dbReference type="Proteomes" id="UP000822688"/>
    </source>
</evidence>
<evidence type="ECO:0008006" key="5">
    <source>
        <dbReference type="Google" id="ProtNLM"/>
    </source>
</evidence>
<dbReference type="PANTHER" id="PTHR21467:SF0">
    <property type="entry name" value="SERINE_THREONINE-PROTEIN PHOSPHATASE 4 REGULATORY SUBUNIT 4"/>
    <property type="match status" value="1"/>
</dbReference>
<accession>A0A8T0IFW4</accession>
<evidence type="ECO:0000313" key="3">
    <source>
        <dbReference type="EMBL" id="KAG0582620.1"/>
    </source>
</evidence>
<dbReference type="Proteomes" id="UP000822688">
    <property type="component" value="Chromosome 3"/>
</dbReference>
<dbReference type="Gene3D" id="1.25.10.10">
    <property type="entry name" value="Leucine-rich Repeat Variant"/>
    <property type="match status" value="1"/>
</dbReference>
<dbReference type="InterPro" id="IPR016024">
    <property type="entry name" value="ARM-type_fold"/>
</dbReference>
<dbReference type="InterPro" id="IPR039918">
    <property type="entry name" value="PPP4R4"/>
</dbReference>
<dbReference type="AlphaFoldDB" id="A0A8T0IFW4"/>
<feature type="compositionally biased region" description="Basic and acidic residues" evidence="2">
    <location>
        <begin position="625"/>
        <end position="648"/>
    </location>
</feature>
<feature type="compositionally biased region" description="Low complexity" evidence="2">
    <location>
        <begin position="689"/>
        <end position="714"/>
    </location>
</feature>
<feature type="region of interest" description="Disordered" evidence="2">
    <location>
        <begin position="679"/>
        <end position="811"/>
    </location>
</feature>
<feature type="region of interest" description="Disordered" evidence="2">
    <location>
        <begin position="625"/>
        <end position="667"/>
    </location>
</feature>
<reference evidence="3" key="1">
    <citation type="submission" date="2020-06" db="EMBL/GenBank/DDBJ databases">
        <title>WGS assembly of Ceratodon purpureus strain R40.</title>
        <authorList>
            <person name="Carey S.B."/>
            <person name="Jenkins J."/>
            <person name="Shu S."/>
            <person name="Lovell J.T."/>
            <person name="Sreedasyam A."/>
            <person name="Maumus F."/>
            <person name="Tiley G.P."/>
            <person name="Fernandez-Pozo N."/>
            <person name="Barry K."/>
            <person name="Chen C."/>
            <person name="Wang M."/>
            <person name="Lipzen A."/>
            <person name="Daum C."/>
            <person name="Saski C.A."/>
            <person name="Payton A.C."/>
            <person name="Mcbreen J.C."/>
            <person name="Conrad R.E."/>
            <person name="Kollar L.M."/>
            <person name="Olsson S."/>
            <person name="Huttunen S."/>
            <person name="Landis J.B."/>
            <person name="Wickett N.J."/>
            <person name="Johnson M.G."/>
            <person name="Rensing S.A."/>
            <person name="Grimwood J."/>
            <person name="Schmutz J."/>
            <person name="Mcdaniel S.F."/>
        </authorList>
    </citation>
    <scope>NUCLEOTIDE SEQUENCE</scope>
    <source>
        <strain evidence="3">R40</strain>
    </source>
</reference>
<proteinExistence type="predicted"/>
<keyword evidence="4" id="KW-1185">Reference proteome</keyword>
<feature type="repeat" description="HEAT" evidence="1">
    <location>
        <begin position="260"/>
        <end position="298"/>
    </location>
</feature>
<name>A0A8T0IFW4_CERPU</name>
<protein>
    <recommendedName>
        <fullName evidence="5">Serine/threonine-protein phosphatase 4 regulatory subunit 4</fullName>
    </recommendedName>
</protein>
<dbReference type="InterPro" id="IPR011989">
    <property type="entry name" value="ARM-like"/>
</dbReference>
<dbReference type="InterPro" id="IPR021133">
    <property type="entry name" value="HEAT_type_2"/>
</dbReference>
<comment type="caution">
    <text evidence="3">The sequence shown here is derived from an EMBL/GenBank/DDBJ whole genome shotgun (WGS) entry which is preliminary data.</text>
</comment>
<feature type="compositionally biased region" description="Pro residues" evidence="2">
    <location>
        <begin position="775"/>
        <end position="785"/>
    </location>
</feature>
<dbReference type="PROSITE" id="PS50077">
    <property type="entry name" value="HEAT_REPEAT"/>
    <property type="match status" value="1"/>
</dbReference>
<dbReference type="PANTHER" id="PTHR21467">
    <property type="entry name" value="PROTEIN PHOSPHATASE 4 REGULATORY SUBUNIT 4 PPP4R4"/>
    <property type="match status" value="1"/>
</dbReference>